<dbReference type="InterPro" id="IPR038135">
    <property type="entry name" value="Methylthiotransferase_N_sf"/>
</dbReference>
<dbReference type="GO" id="GO:0005829">
    <property type="term" value="C:cytosol"/>
    <property type="evidence" value="ECO:0007669"/>
    <property type="project" value="TreeGrafter"/>
</dbReference>
<dbReference type="CDD" id="cd01335">
    <property type="entry name" value="Radical_SAM"/>
    <property type="match status" value="1"/>
</dbReference>
<feature type="binding site" evidence="8">
    <location>
        <position position="168"/>
    </location>
    <ligand>
        <name>[4Fe-4S] cluster</name>
        <dbReference type="ChEBI" id="CHEBI:49883"/>
        <label>2</label>
        <note>4Fe-4S-S-AdoMet</note>
    </ligand>
</feature>
<keyword evidence="12" id="KW-0687">Ribonucleoprotein</keyword>
<keyword evidence="5 8" id="KW-0479">Metal-binding</keyword>
<dbReference type="PROSITE" id="PS51918">
    <property type="entry name" value="RADICAL_SAM"/>
    <property type="match status" value="1"/>
</dbReference>
<reference evidence="13" key="1">
    <citation type="submission" date="2017-02" db="EMBL/GenBank/DDBJ databases">
        <title>Comparative genomics and description of representatives of a novel lineage of planctomycetes thriving in anoxic sediments.</title>
        <authorList>
            <person name="Spring S."/>
            <person name="Bunk B."/>
            <person name="Sproer C."/>
        </authorList>
    </citation>
    <scope>NUCLEOTIDE SEQUENCE [LARGE SCALE GENOMIC DNA]</scope>
    <source>
        <strain evidence="13">SM-Chi-D1</strain>
    </source>
</reference>
<feature type="binding site" evidence="8">
    <location>
        <position position="161"/>
    </location>
    <ligand>
        <name>[4Fe-4S] cluster</name>
        <dbReference type="ChEBI" id="CHEBI:49883"/>
        <label>2</label>
        <note>4Fe-4S-S-AdoMet</note>
    </ligand>
</feature>
<dbReference type="InterPro" id="IPR002792">
    <property type="entry name" value="TRAM_dom"/>
</dbReference>
<feature type="binding site" evidence="8">
    <location>
        <position position="85"/>
    </location>
    <ligand>
        <name>[4Fe-4S] cluster</name>
        <dbReference type="ChEBI" id="CHEBI:49883"/>
        <label>1</label>
    </ligand>
</feature>
<dbReference type="InterPro" id="IPR012340">
    <property type="entry name" value="NA-bd_OB-fold"/>
</dbReference>
<dbReference type="SMART" id="SM00729">
    <property type="entry name" value="Elp3"/>
    <property type="match status" value="1"/>
</dbReference>
<keyword evidence="12" id="KW-0689">Ribosomal protein</keyword>
<keyword evidence="7 8" id="KW-0411">Iron-sulfur</keyword>
<dbReference type="Pfam" id="PF00919">
    <property type="entry name" value="UPF0004"/>
    <property type="match status" value="1"/>
</dbReference>
<dbReference type="SFLD" id="SFLDG01082">
    <property type="entry name" value="B12-binding_domain_containing"/>
    <property type="match status" value="1"/>
</dbReference>
<feature type="domain" description="MTTase N-terminal" evidence="10">
    <location>
        <begin position="6"/>
        <end position="122"/>
    </location>
</feature>
<dbReference type="PANTHER" id="PTHR43837:SF1">
    <property type="entry name" value="RIBOSOMAL PROTEIN US12 METHYLTHIOTRANSFERASE RIMO"/>
    <property type="match status" value="1"/>
</dbReference>
<comment type="function">
    <text evidence="8">Catalyzes the methylthiolation of an aspartic acid residue of ribosomal protein uS12.</text>
</comment>
<dbReference type="NCBIfam" id="TIGR00089">
    <property type="entry name" value="MiaB/RimO family radical SAM methylthiotransferase"/>
    <property type="match status" value="1"/>
</dbReference>
<evidence type="ECO:0000256" key="8">
    <source>
        <dbReference type="HAMAP-Rule" id="MF_01865"/>
    </source>
</evidence>
<keyword evidence="2 8" id="KW-0963">Cytoplasm</keyword>
<dbReference type="STRING" id="1851148.SMSP2_01207"/>
<keyword evidence="6 8" id="KW-0408">Iron</keyword>
<dbReference type="InterPro" id="IPR007197">
    <property type="entry name" value="rSAM"/>
</dbReference>
<evidence type="ECO:0000259" key="10">
    <source>
        <dbReference type="PROSITE" id="PS51449"/>
    </source>
</evidence>
<name>A0A1Q2MDS5_9BACT</name>
<dbReference type="InterPro" id="IPR005840">
    <property type="entry name" value="Ribosomal_uS12_MeSTrfase_RimO"/>
</dbReference>
<keyword evidence="4 8" id="KW-0949">S-adenosyl-L-methionine</keyword>
<dbReference type="FunFam" id="3.80.30.20:FF:000001">
    <property type="entry name" value="tRNA-2-methylthio-N(6)-dimethylallyladenosine synthase 2"/>
    <property type="match status" value="1"/>
</dbReference>
<evidence type="ECO:0000256" key="4">
    <source>
        <dbReference type="ARBA" id="ARBA00022691"/>
    </source>
</evidence>
<keyword evidence="13" id="KW-1185">Reference proteome</keyword>
<sequence length="452" mass="50362">MNENKKTVAIVSLGCPKNRVDSEVILGRLGASGFTLTGDFENANIIIINTCGFIQPAEEEALGEIEYYANLKDKGKIEKLIVTGCLAQRRAGKLSDKYPQIDAVIGLAGRDSVAEAIEGLYESPETKIVSVSGVLNFIANDSDRMLSTAPHWAYLRISEGCNRTCSFCTIPSIRGPFRSKPMQNILSEAQQLAGAGVKEIHIIAQDSSFYGRDLGIKNGLIKLLKELEQIQGIEWIRVMYLYPANINEQLLECFAGSEKILNYFDIPAQHINNRILKAMKRTDTRESTIALIENIRRIIPDAVIRSTLITGFPGETYEEFSELLEFVSWAKFDALGCFPYYAEEGTAAAELDNQLDDETKNIRVEQIMLTQQDIVFEKNQRMRGRELRILVDMLNAAELDGRSLAAGRYYGQAPEIDSLCYIKGCNAKPGDFIDTKVIQSSGYDLIVKQINP</sequence>
<dbReference type="Gene3D" id="3.80.30.20">
    <property type="entry name" value="tm_1862 like domain"/>
    <property type="match status" value="1"/>
</dbReference>
<dbReference type="InterPro" id="IPR006638">
    <property type="entry name" value="Elp3/MiaA/NifB-like_rSAM"/>
</dbReference>
<evidence type="ECO:0000256" key="7">
    <source>
        <dbReference type="ARBA" id="ARBA00023014"/>
    </source>
</evidence>
<dbReference type="GO" id="GO:0035599">
    <property type="term" value="F:aspartic acid methylthiotransferase activity"/>
    <property type="evidence" value="ECO:0007669"/>
    <property type="project" value="TreeGrafter"/>
</dbReference>
<evidence type="ECO:0000256" key="5">
    <source>
        <dbReference type="ARBA" id="ARBA00022723"/>
    </source>
</evidence>
<evidence type="ECO:0000256" key="3">
    <source>
        <dbReference type="ARBA" id="ARBA00022679"/>
    </source>
</evidence>
<keyword evidence="1 8" id="KW-0004">4Fe-4S</keyword>
<evidence type="ECO:0000256" key="6">
    <source>
        <dbReference type="ARBA" id="ARBA00023004"/>
    </source>
</evidence>
<dbReference type="SFLD" id="SFLDF00274">
    <property type="entry name" value="ribosomal_protein_S12_methylth"/>
    <property type="match status" value="1"/>
</dbReference>
<comment type="similarity">
    <text evidence="8">Belongs to the methylthiotransferase family. RimO subfamily.</text>
</comment>
<dbReference type="PROSITE" id="PS01278">
    <property type="entry name" value="MTTASE_RADICAL"/>
    <property type="match status" value="1"/>
</dbReference>
<dbReference type="HAMAP" id="MF_01865">
    <property type="entry name" value="MTTase_RimO"/>
    <property type="match status" value="1"/>
</dbReference>
<dbReference type="InterPro" id="IPR013848">
    <property type="entry name" value="Methylthiotransferase_N"/>
</dbReference>
<dbReference type="AlphaFoldDB" id="A0A1Q2MDS5"/>
<dbReference type="RefSeq" id="WP_146683079.1">
    <property type="nucleotide sequence ID" value="NZ_CP019646.1"/>
</dbReference>
<feature type="domain" description="TRAM" evidence="9">
    <location>
        <begin position="380"/>
        <end position="451"/>
    </location>
</feature>
<dbReference type="InterPro" id="IPR023404">
    <property type="entry name" value="rSAM_horseshoe"/>
</dbReference>
<comment type="cofactor">
    <cofactor evidence="8">
        <name>[4Fe-4S] cluster</name>
        <dbReference type="ChEBI" id="CHEBI:49883"/>
    </cofactor>
    <text evidence="8">Binds 2 [4Fe-4S] clusters. One cluster is coordinated with 3 cysteines and an exchangeable S-adenosyl-L-methionine.</text>
</comment>
<dbReference type="PROSITE" id="PS51449">
    <property type="entry name" value="MTTASE_N"/>
    <property type="match status" value="1"/>
</dbReference>
<dbReference type="PROSITE" id="PS50926">
    <property type="entry name" value="TRAM"/>
    <property type="match status" value="1"/>
</dbReference>
<dbReference type="PANTHER" id="PTHR43837">
    <property type="entry name" value="RIBOSOMAL PROTEIN S12 METHYLTHIOTRANSFERASE RIMO"/>
    <property type="match status" value="1"/>
</dbReference>
<dbReference type="GO" id="GO:0046872">
    <property type="term" value="F:metal ion binding"/>
    <property type="evidence" value="ECO:0007669"/>
    <property type="project" value="UniProtKB-KW"/>
</dbReference>
<dbReference type="SFLD" id="SFLDS00029">
    <property type="entry name" value="Radical_SAM"/>
    <property type="match status" value="1"/>
</dbReference>
<dbReference type="InterPro" id="IPR005839">
    <property type="entry name" value="Methylthiotransferase"/>
</dbReference>
<dbReference type="EC" id="2.8.4.4" evidence="8"/>
<dbReference type="Gene3D" id="2.40.50.140">
    <property type="entry name" value="Nucleic acid-binding proteins"/>
    <property type="match status" value="1"/>
</dbReference>
<dbReference type="SFLD" id="SFLDG01061">
    <property type="entry name" value="methylthiotransferase"/>
    <property type="match status" value="1"/>
</dbReference>
<evidence type="ECO:0000313" key="12">
    <source>
        <dbReference type="EMBL" id="AQQ70845.1"/>
    </source>
</evidence>
<proteinExistence type="inferred from homology"/>
<dbReference type="Proteomes" id="UP000188181">
    <property type="component" value="Chromosome"/>
</dbReference>
<dbReference type="Pfam" id="PF18693">
    <property type="entry name" value="TRAM_2"/>
    <property type="match status" value="1"/>
</dbReference>
<comment type="subcellular location">
    <subcellularLocation>
        <location evidence="8">Cytoplasm</location>
    </subcellularLocation>
</comment>
<comment type="catalytic activity">
    <reaction evidence="8">
        <text>L-aspartate(89)-[ribosomal protein uS12]-hydrogen + (sulfur carrier)-SH + AH2 + 2 S-adenosyl-L-methionine = 3-methylsulfanyl-L-aspartate(89)-[ribosomal protein uS12]-hydrogen + (sulfur carrier)-H + 5'-deoxyadenosine + L-methionine + A + S-adenosyl-L-homocysteine + 2 H(+)</text>
        <dbReference type="Rhea" id="RHEA:37087"/>
        <dbReference type="Rhea" id="RHEA-COMP:10460"/>
        <dbReference type="Rhea" id="RHEA-COMP:10461"/>
        <dbReference type="Rhea" id="RHEA-COMP:14737"/>
        <dbReference type="Rhea" id="RHEA-COMP:14739"/>
        <dbReference type="ChEBI" id="CHEBI:13193"/>
        <dbReference type="ChEBI" id="CHEBI:15378"/>
        <dbReference type="ChEBI" id="CHEBI:17319"/>
        <dbReference type="ChEBI" id="CHEBI:17499"/>
        <dbReference type="ChEBI" id="CHEBI:29917"/>
        <dbReference type="ChEBI" id="CHEBI:29961"/>
        <dbReference type="ChEBI" id="CHEBI:57844"/>
        <dbReference type="ChEBI" id="CHEBI:57856"/>
        <dbReference type="ChEBI" id="CHEBI:59789"/>
        <dbReference type="ChEBI" id="CHEBI:64428"/>
        <dbReference type="ChEBI" id="CHEBI:73599"/>
        <dbReference type="EC" id="2.8.4.4"/>
    </reaction>
</comment>
<dbReference type="SUPFAM" id="SSF102114">
    <property type="entry name" value="Radical SAM enzymes"/>
    <property type="match status" value="1"/>
</dbReference>
<accession>A0A1Q2MDS5</accession>
<feature type="binding site" evidence="8">
    <location>
        <position position="51"/>
    </location>
    <ligand>
        <name>[4Fe-4S] cluster</name>
        <dbReference type="ChEBI" id="CHEBI:49883"/>
        <label>1</label>
    </ligand>
</feature>
<dbReference type="GO" id="GO:0006400">
    <property type="term" value="P:tRNA modification"/>
    <property type="evidence" value="ECO:0007669"/>
    <property type="project" value="InterPro"/>
</dbReference>
<dbReference type="InterPro" id="IPR020612">
    <property type="entry name" value="Methylthiotransferase_CS"/>
</dbReference>
<dbReference type="Gene3D" id="3.40.50.12160">
    <property type="entry name" value="Methylthiotransferase, N-terminal domain"/>
    <property type="match status" value="1"/>
</dbReference>
<evidence type="ECO:0000259" key="9">
    <source>
        <dbReference type="PROSITE" id="PS50926"/>
    </source>
</evidence>
<dbReference type="EMBL" id="CP019646">
    <property type="protein sequence ID" value="AQQ70845.1"/>
    <property type="molecule type" value="Genomic_DNA"/>
</dbReference>
<feature type="domain" description="Radical SAM core" evidence="11">
    <location>
        <begin position="147"/>
        <end position="377"/>
    </location>
</feature>
<gene>
    <name evidence="8 12" type="primary">rimO</name>
    <name evidence="12" type="ORF">SMSP2_01207</name>
</gene>
<dbReference type="GO" id="GO:0103039">
    <property type="term" value="F:protein methylthiotransferase activity"/>
    <property type="evidence" value="ECO:0007669"/>
    <property type="project" value="UniProtKB-EC"/>
</dbReference>
<dbReference type="Pfam" id="PF04055">
    <property type="entry name" value="Radical_SAM"/>
    <property type="match status" value="1"/>
</dbReference>
<evidence type="ECO:0000256" key="1">
    <source>
        <dbReference type="ARBA" id="ARBA00022485"/>
    </source>
</evidence>
<keyword evidence="3 8" id="KW-0808">Transferase</keyword>
<feature type="binding site" evidence="8">
    <location>
        <position position="15"/>
    </location>
    <ligand>
        <name>[4Fe-4S] cluster</name>
        <dbReference type="ChEBI" id="CHEBI:49883"/>
        <label>1</label>
    </ligand>
</feature>
<protein>
    <recommendedName>
        <fullName evidence="8">Ribosomal protein uS12 methylthiotransferase RimO</fullName>
        <shortName evidence="8">uS12 MTTase</shortName>
        <shortName evidence="8">uS12 methylthiotransferase</shortName>
        <ecNumber evidence="8">2.8.4.4</ecNumber>
    </recommendedName>
    <alternativeName>
        <fullName evidence="8">Ribosomal protein uS12 (aspartate-C(3))-methylthiotransferase</fullName>
    </alternativeName>
    <alternativeName>
        <fullName evidence="8">Ribosome maturation factor RimO</fullName>
    </alternativeName>
</protein>
<evidence type="ECO:0000259" key="11">
    <source>
        <dbReference type="PROSITE" id="PS51918"/>
    </source>
</evidence>
<dbReference type="KEGG" id="pbas:SMSP2_01207"/>
<dbReference type="GO" id="GO:0051539">
    <property type="term" value="F:4 iron, 4 sulfur cluster binding"/>
    <property type="evidence" value="ECO:0007669"/>
    <property type="project" value="UniProtKB-UniRule"/>
</dbReference>
<dbReference type="OrthoDB" id="9805215at2"/>
<dbReference type="GO" id="GO:0005840">
    <property type="term" value="C:ribosome"/>
    <property type="evidence" value="ECO:0007669"/>
    <property type="project" value="UniProtKB-KW"/>
</dbReference>
<evidence type="ECO:0000313" key="13">
    <source>
        <dbReference type="Proteomes" id="UP000188181"/>
    </source>
</evidence>
<feature type="binding site" evidence="8">
    <location>
        <position position="165"/>
    </location>
    <ligand>
        <name>[4Fe-4S] cluster</name>
        <dbReference type="ChEBI" id="CHEBI:49883"/>
        <label>2</label>
        <note>4Fe-4S-S-AdoMet</note>
    </ligand>
</feature>
<dbReference type="NCBIfam" id="TIGR01125">
    <property type="entry name" value="30S ribosomal protein S12 methylthiotransferase RimO"/>
    <property type="match status" value="1"/>
</dbReference>
<evidence type="ECO:0000256" key="2">
    <source>
        <dbReference type="ARBA" id="ARBA00022490"/>
    </source>
</evidence>
<dbReference type="InterPro" id="IPR058240">
    <property type="entry name" value="rSAM_sf"/>
</dbReference>
<organism evidence="12 13">
    <name type="scientific">Limihaloglobus sulfuriphilus</name>
    <dbReference type="NCBI Taxonomy" id="1851148"/>
    <lineage>
        <taxon>Bacteria</taxon>
        <taxon>Pseudomonadati</taxon>
        <taxon>Planctomycetota</taxon>
        <taxon>Phycisphaerae</taxon>
        <taxon>Sedimentisphaerales</taxon>
        <taxon>Sedimentisphaeraceae</taxon>
        <taxon>Limihaloglobus</taxon>
    </lineage>
</organism>